<dbReference type="InterPro" id="IPR039983">
    <property type="entry name" value="CYP46A1"/>
</dbReference>
<sequence>MAWHVVLAAFLTCFSYLLWQILRPLVLKSPLSDIQGPPKKSFLFGNFTQLFNRTGWNFHLDLVKKYGPTSKVHFILGDERLYTIDPLALHHIFVKHQYIYEETPFFLLVNKLQFGTSLLSTLGEHHKKQRKMLNPVFSLKHMRGLLSIFYPVSHQLRDVLARKVRNGENEINVMEWMSRAALEYIGCGGFGHSFDALNESSRNEYGEAVKMLVYVIAVLLETFC</sequence>
<dbReference type="AlphaFoldDB" id="A0A0H2S3K0"/>
<dbReference type="STRING" id="27342.A0A0H2S3K0"/>
<dbReference type="InParanoid" id="A0A0H2S3K0"/>
<accession>A0A0H2S3K0</accession>
<dbReference type="PANTHER" id="PTHR24293:SF0">
    <property type="entry name" value="CYP46A1 PROTEIN-RELATED"/>
    <property type="match status" value="1"/>
</dbReference>
<dbReference type="Proteomes" id="UP000053477">
    <property type="component" value="Unassembled WGS sequence"/>
</dbReference>
<dbReference type="GO" id="GO:0033781">
    <property type="term" value="F:cholesterol 24-hydroxylase activity"/>
    <property type="evidence" value="ECO:0007669"/>
    <property type="project" value="InterPro"/>
</dbReference>
<dbReference type="GO" id="GO:0020037">
    <property type="term" value="F:heme binding"/>
    <property type="evidence" value="ECO:0007669"/>
    <property type="project" value="InterPro"/>
</dbReference>
<gene>
    <name evidence="1" type="ORF">SCHPADRAFT_937938</name>
</gene>
<dbReference type="Pfam" id="PF00067">
    <property type="entry name" value="p450"/>
    <property type="match status" value="1"/>
</dbReference>
<name>A0A0H2S3K0_9AGAM</name>
<dbReference type="OrthoDB" id="1470350at2759"/>
<evidence type="ECO:0000313" key="1">
    <source>
        <dbReference type="EMBL" id="KLO16318.1"/>
    </source>
</evidence>
<dbReference type="GO" id="GO:0005506">
    <property type="term" value="F:iron ion binding"/>
    <property type="evidence" value="ECO:0007669"/>
    <property type="project" value="InterPro"/>
</dbReference>
<dbReference type="GO" id="GO:0006707">
    <property type="term" value="P:cholesterol catabolic process"/>
    <property type="evidence" value="ECO:0007669"/>
    <property type="project" value="InterPro"/>
</dbReference>
<evidence type="ECO:0000313" key="2">
    <source>
        <dbReference type="Proteomes" id="UP000053477"/>
    </source>
</evidence>
<dbReference type="InterPro" id="IPR001128">
    <property type="entry name" value="Cyt_P450"/>
</dbReference>
<dbReference type="Gene3D" id="1.10.630.10">
    <property type="entry name" value="Cytochrome P450"/>
    <property type="match status" value="1"/>
</dbReference>
<dbReference type="SUPFAM" id="SSF48264">
    <property type="entry name" value="Cytochrome P450"/>
    <property type="match status" value="1"/>
</dbReference>
<protein>
    <submittedName>
        <fullName evidence="1">Cytochrome P450</fullName>
    </submittedName>
</protein>
<proteinExistence type="predicted"/>
<dbReference type="PANTHER" id="PTHR24293">
    <property type="entry name" value="CYTOCHROME P450 FAMILY 46 SUBFAMILY A"/>
    <property type="match status" value="1"/>
</dbReference>
<organism evidence="1 2">
    <name type="scientific">Schizopora paradoxa</name>
    <dbReference type="NCBI Taxonomy" id="27342"/>
    <lineage>
        <taxon>Eukaryota</taxon>
        <taxon>Fungi</taxon>
        <taxon>Dikarya</taxon>
        <taxon>Basidiomycota</taxon>
        <taxon>Agaricomycotina</taxon>
        <taxon>Agaricomycetes</taxon>
        <taxon>Hymenochaetales</taxon>
        <taxon>Schizoporaceae</taxon>
        <taxon>Schizopora</taxon>
    </lineage>
</organism>
<dbReference type="EMBL" id="KQ085917">
    <property type="protein sequence ID" value="KLO16318.1"/>
    <property type="molecule type" value="Genomic_DNA"/>
</dbReference>
<keyword evidence="2" id="KW-1185">Reference proteome</keyword>
<dbReference type="InterPro" id="IPR036396">
    <property type="entry name" value="Cyt_P450_sf"/>
</dbReference>
<reference evidence="1 2" key="1">
    <citation type="submission" date="2015-04" db="EMBL/GenBank/DDBJ databases">
        <title>Complete genome sequence of Schizopora paradoxa KUC8140, a cosmopolitan wood degrader in East Asia.</title>
        <authorList>
            <consortium name="DOE Joint Genome Institute"/>
            <person name="Min B."/>
            <person name="Park H."/>
            <person name="Jang Y."/>
            <person name="Kim J.-J."/>
            <person name="Kim K.H."/>
            <person name="Pangilinan J."/>
            <person name="Lipzen A."/>
            <person name="Riley R."/>
            <person name="Grigoriev I.V."/>
            <person name="Spatafora J.W."/>
            <person name="Choi I.-G."/>
        </authorList>
    </citation>
    <scope>NUCLEOTIDE SEQUENCE [LARGE SCALE GENOMIC DNA]</scope>
    <source>
        <strain evidence="1 2">KUC8140</strain>
    </source>
</reference>